<feature type="transmembrane region" description="Helical" evidence="5">
    <location>
        <begin position="229"/>
        <end position="252"/>
    </location>
</feature>
<dbReference type="Ensembl" id="ENSSFOT00015043808.1">
    <property type="protein sequence ID" value="ENSSFOP00015068466.1"/>
    <property type="gene ID" value="ENSSFOG00015006594.2"/>
</dbReference>
<feature type="transmembrane region" description="Helical" evidence="5">
    <location>
        <begin position="402"/>
        <end position="421"/>
    </location>
</feature>
<evidence type="ECO:0000256" key="3">
    <source>
        <dbReference type="ARBA" id="ARBA00022989"/>
    </source>
</evidence>
<proteinExistence type="predicted"/>
<accession>A0A8C9W181</accession>
<feature type="transmembrane region" description="Helical" evidence="5">
    <location>
        <begin position="374"/>
        <end position="395"/>
    </location>
</feature>
<evidence type="ECO:0000313" key="8">
    <source>
        <dbReference type="Proteomes" id="UP000694397"/>
    </source>
</evidence>
<keyword evidence="2 5" id="KW-0812">Transmembrane</keyword>
<feature type="domain" description="Major facilitator superfamily (MFS) profile" evidence="6">
    <location>
        <begin position="89"/>
        <end position="515"/>
    </location>
</feature>
<sequence length="529" mass="59087">MKFDSLLDEVNGLGKFQILIVILLVVPRFILPCHFLLNNFIAAMPSHHCNITALVDGDIFENLTQEQRLTVSIPAQEDGTLSSCEMFPQPQLHLLYGPSNTTDTPAVECQNGWVYDTSTFTSTIATEVNLDTIKMSQNLNISATATVFFCGVMLGAVIFGTLCDRFGRKSMLLLSYVCAMGFGLTSAFSSSYTIAFCRLMNFIDEVHNIKYHQLVSTGIEWVDVQHRTLIGVIGSMAWTVGNMLLAGLAYAVNDWRSLLITVTAPLGFAIITWWIPESARWLIANGKVEKAHFYLQKCAKCNRKQEFSSKIKPEVKFLCSHIVMVEKQNKSYTYVDLVRTPKMRKLAILSGMVWLASTYYGISLNISGFGLNIYLTHFIYAAIEFPAKLMVYFFLDKIGRRHCQAGTLLLTGTCIAINIFLSKDMWLFRTIVAIVGKGLSEASFTTVFLYTTELYPTVVRQNGMGYNSFMGRLGASITPLVLLLEDVWKLLPQVIICALAMLSGLVALLLPETHNIRLPETIEDIEKPG</sequence>
<dbReference type="GO" id="GO:0022857">
    <property type="term" value="F:transmembrane transporter activity"/>
    <property type="evidence" value="ECO:0007669"/>
    <property type="project" value="InterPro"/>
</dbReference>
<keyword evidence="3 5" id="KW-1133">Transmembrane helix</keyword>
<reference evidence="7" key="2">
    <citation type="submission" date="2025-08" db="UniProtKB">
        <authorList>
            <consortium name="Ensembl"/>
        </authorList>
    </citation>
    <scope>IDENTIFICATION</scope>
</reference>
<evidence type="ECO:0000256" key="2">
    <source>
        <dbReference type="ARBA" id="ARBA00022692"/>
    </source>
</evidence>
<dbReference type="InterPro" id="IPR036259">
    <property type="entry name" value="MFS_trans_sf"/>
</dbReference>
<feature type="transmembrane region" description="Helical" evidence="5">
    <location>
        <begin position="16"/>
        <end position="37"/>
    </location>
</feature>
<evidence type="ECO:0000256" key="4">
    <source>
        <dbReference type="ARBA" id="ARBA00023136"/>
    </source>
</evidence>
<organism evidence="7 8">
    <name type="scientific">Scleropages formosus</name>
    <name type="common">Asian bonytongue</name>
    <name type="synonym">Osteoglossum formosum</name>
    <dbReference type="NCBI Taxonomy" id="113540"/>
    <lineage>
        <taxon>Eukaryota</taxon>
        <taxon>Metazoa</taxon>
        <taxon>Chordata</taxon>
        <taxon>Craniata</taxon>
        <taxon>Vertebrata</taxon>
        <taxon>Euteleostomi</taxon>
        <taxon>Actinopterygii</taxon>
        <taxon>Neopterygii</taxon>
        <taxon>Teleostei</taxon>
        <taxon>Osteoglossocephala</taxon>
        <taxon>Osteoglossomorpha</taxon>
        <taxon>Osteoglossiformes</taxon>
        <taxon>Osteoglossidae</taxon>
        <taxon>Scleropages</taxon>
    </lineage>
</organism>
<reference evidence="7" key="3">
    <citation type="submission" date="2025-09" db="UniProtKB">
        <authorList>
            <consortium name="Ensembl"/>
        </authorList>
    </citation>
    <scope>IDENTIFICATION</scope>
</reference>
<dbReference type="Gene3D" id="1.20.1250.20">
    <property type="entry name" value="MFS general substrate transporter like domains"/>
    <property type="match status" value="1"/>
</dbReference>
<comment type="subcellular location">
    <subcellularLocation>
        <location evidence="1">Membrane</location>
        <topology evidence="1">Multi-pass membrane protein</topology>
    </subcellularLocation>
</comment>
<dbReference type="InterPro" id="IPR011701">
    <property type="entry name" value="MFS"/>
</dbReference>
<dbReference type="SUPFAM" id="SSF103473">
    <property type="entry name" value="MFS general substrate transporter"/>
    <property type="match status" value="1"/>
</dbReference>
<dbReference type="GO" id="GO:0016020">
    <property type="term" value="C:membrane"/>
    <property type="evidence" value="ECO:0007669"/>
    <property type="project" value="UniProtKB-SubCell"/>
</dbReference>
<name>A0A8C9W181_SCLFO</name>
<reference evidence="7 8" key="1">
    <citation type="submission" date="2019-04" db="EMBL/GenBank/DDBJ databases">
        <authorList>
            <consortium name="Wellcome Sanger Institute Data Sharing"/>
        </authorList>
    </citation>
    <scope>NUCLEOTIDE SEQUENCE [LARGE SCALE GENOMIC DNA]</scope>
</reference>
<feature type="transmembrane region" description="Helical" evidence="5">
    <location>
        <begin position="139"/>
        <end position="161"/>
    </location>
</feature>
<keyword evidence="4 5" id="KW-0472">Membrane</keyword>
<feature type="transmembrane region" description="Helical" evidence="5">
    <location>
        <begin position="346"/>
        <end position="362"/>
    </location>
</feature>
<dbReference type="GeneTree" id="ENSGT00940000154922"/>
<evidence type="ECO:0000256" key="5">
    <source>
        <dbReference type="SAM" id="Phobius"/>
    </source>
</evidence>
<evidence type="ECO:0000313" key="7">
    <source>
        <dbReference type="Ensembl" id="ENSSFOP00015068466.1"/>
    </source>
</evidence>
<keyword evidence="8" id="KW-1185">Reference proteome</keyword>
<feature type="transmembrane region" description="Helical" evidence="5">
    <location>
        <begin position="490"/>
        <end position="510"/>
    </location>
</feature>
<protein>
    <submittedName>
        <fullName evidence="7">Zmp:0000001102</fullName>
    </submittedName>
</protein>
<dbReference type="InterPro" id="IPR020846">
    <property type="entry name" value="MFS_dom"/>
</dbReference>
<dbReference type="Proteomes" id="UP000694397">
    <property type="component" value="Chromosome 4"/>
</dbReference>
<dbReference type="PANTHER" id="PTHR24064">
    <property type="entry name" value="SOLUTE CARRIER FAMILY 22 MEMBER"/>
    <property type="match status" value="1"/>
</dbReference>
<evidence type="ECO:0000259" key="6">
    <source>
        <dbReference type="PROSITE" id="PS50850"/>
    </source>
</evidence>
<feature type="transmembrane region" description="Helical" evidence="5">
    <location>
        <begin position="173"/>
        <end position="195"/>
    </location>
</feature>
<dbReference type="PROSITE" id="PS50850">
    <property type="entry name" value="MFS"/>
    <property type="match status" value="1"/>
</dbReference>
<feature type="transmembrane region" description="Helical" evidence="5">
    <location>
        <begin position="258"/>
        <end position="275"/>
    </location>
</feature>
<evidence type="ECO:0000256" key="1">
    <source>
        <dbReference type="ARBA" id="ARBA00004141"/>
    </source>
</evidence>
<dbReference type="Pfam" id="PF07690">
    <property type="entry name" value="MFS_1"/>
    <property type="match status" value="1"/>
</dbReference>
<dbReference type="AlphaFoldDB" id="A0A8C9W181"/>